<accession>A0ABX1Y9N7</accession>
<dbReference type="Proteomes" id="UP000616779">
    <property type="component" value="Unassembled WGS sequence"/>
</dbReference>
<feature type="compositionally biased region" description="Basic and acidic residues" evidence="1">
    <location>
        <begin position="66"/>
        <end position="82"/>
    </location>
</feature>
<protein>
    <submittedName>
        <fullName evidence="2">Uncharacterized protein</fullName>
    </submittedName>
</protein>
<sequence>MGCGWSRGESEERMREQERELRAREHRARAQSERAQSESSERELRAREHRARATARAKDGAVQSRMSEHRQGNRGSKSDRRNLPALLAVGVEVVQSTTLVRLISDIPANIAQNTTFSPRNGQFG</sequence>
<keyword evidence="3" id="KW-1185">Reference proteome</keyword>
<dbReference type="RefSeq" id="WP_171649667.1">
    <property type="nucleotide sequence ID" value="NZ_WHOA01000257.1"/>
</dbReference>
<dbReference type="EMBL" id="WHOA01000257">
    <property type="protein sequence ID" value="NOU77139.1"/>
    <property type="molecule type" value="Genomic_DNA"/>
</dbReference>
<gene>
    <name evidence="2" type="ORF">GC098_38245</name>
</gene>
<name>A0ABX1Y9N7_9BACL</name>
<feature type="region of interest" description="Disordered" evidence="1">
    <location>
        <begin position="1"/>
        <end position="82"/>
    </location>
</feature>
<comment type="caution">
    <text evidence="2">The sequence shown here is derived from an EMBL/GenBank/DDBJ whole genome shotgun (WGS) entry which is preliminary data.</text>
</comment>
<feature type="compositionally biased region" description="Basic and acidic residues" evidence="1">
    <location>
        <begin position="8"/>
        <end position="46"/>
    </location>
</feature>
<evidence type="ECO:0000256" key="1">
    <source>
        <dbReference type="SAM" id="MobiDB-lite"/>
    </source>
</evidence>
<reference evidence="2 3" key="1">
    <citation type="submission" date="2019-10" db="EMBL/GenBank/DDBJ databases">
        <title>Description of Paenibacillus terrestris sp. nov.</title>
        <authorList>
            <person name="Carlier A."/>
            <person name="Qi S."/>
        </authorList>
    </citation>
    <scope>NUCLEOTIDE SEQUENCE [LARGE SCALE GENOMIC DNA]</scope>
    <source>
        <strain evidence="2 3">LMG 31458</strain>
    </source>
</reference>
<proteinExistence type="predicted"/>
<evidence type="ECO:0000313" key="2">
    <source>
        <dbReference type="EMBL" id="NOU77139.1"/>
    </source>
</evidence>
<organism evidence="2 3">
    <name type="scientific">Paenibacillus phytorum</name>
    <dbReference type="NCBI Taxonomy" id="2654977"/>
    <lineage>
        <taxon>Bacteria</taxon>
        <taxon>Bacillati</taxon>
        <taxon>Bacillota</taxon>
        <taxon>Bacilli</taxon>
        <taxon>Bacillales</taxon>
        <taxon>Paenibacillaceae</taxon>
        <taxon>Paenibacillus</taxon>
    </lineage>
</organism>
<evidence type="ECO:0000313" key="3">
    <source>
        <dbReference type="Proteomes" id="UP000616779"/>
    </source>
</evidence>